<keyword evidence="9" id="KW-0677">Repeat</keyword>
<keyword evidence="7" id="KW-0762">Sugar transport</keyword>
<dbReference type="EMBL" id="KZ308133">
    <property type="protein sequence ID" value="KAG8222431.1"/>
    <property type="molecule type" value="Genomic_DNA"/>
</dbReference>
<evidence type="ECO:0000256" key="1">
    <source>
        <dbReference type="ARBA" id="ARBA00004651"/>
    </source>
</evidence>
<feature type="transmembrane region" description="Helical" evidence="13">
    <location>
        <begin position="28"/>
        <end position="47"/>
    </location>
</feature>
<feature type="signal peptide" evidence="14">
    <location>
        <begin position="1"/>
        <end position="18"/>
    </location>
</feature>
<evidence type="ECO:0000256" key="7">
    <source>
        <dbReference type="ARBA" id="ARBA00022597"/>
    </source>
</evidence>
<keyword evidence="14" id="KW-0732">Signal</keyword>
<keyword evidence="8 13" id="KW-0812">Transmembrane</keyword>
<name>A0A8K0JU25_LADFU</name>
<evidence type="ECO:0000256" key="8">
    <source>
        <dbReference type="ARBA" id="ARBA00022692"/>
    </source>
</evidence>
<dbReference type="GO" id="GO:0005886">
    <property type="term" value="C:plasma membrane"/>
    <property type="evidence" value="ECO:0007669"/>
    <property type="project" value="UniProtKB-SubCell"/>
</dbReference>
<comment type="caution">
    <text evidence="15">The sequence shown here is derived from an EMBL/GenBank/DDBJ whole genome shotgun (WGS) entry which is preliminary data.</text>
</comment>
<evidence type="ECO:0000256" key="12">
    <source>
        <dbReference type="ARBA" id="ARBA00023136"/>
    </source>
</evidence>
<keyword evidence="6" id="KW-1003">Cell membrane</keyword>
<accession>A0A8K0JU25</accession>
<dbReference type="PANTHER" id="PTHR10791:SF5">
    <property type="entry name" value="SUGAR TRANSPORTER SWEET"/>
    <property type="match status" value="1"/>
</dbReference>
<dbReference type="GO" id="GO:0051119">
    <property type="term" value="F:sugar transmembrane transporter activity"/>
    <property type="evidence" value="ECO:0007669"/>
    <property type="project" value="InterPro"/>
</dbReference>
<protein>
    <recommendedName>
        <fullName evidence="4">Sugar transporter SWEET1</fullName>
    </recommendedName>
</protein>
<dbReference type="GO" id="GO:0000139">
    <property type="term" value="C:Golgi membrane"/>
    <property type="evidence" value="ECO:0007669"/>
    <property type="project" value="UniProtKB-SubCell"/>
</dbReference>
<feature type="chain" id="PRO_5035466129" description="Sugar transporter SWEET1" evidence="14">
    <location>
        <begin position="19"/>
        <end position="117"/>
    </location>
</feature>
<keyword evidence="10 13" id="KW-1133">Transmembrane helix</keyword>
<evidence type="ECO:0000256" key="3">
    <source>
        <dbReference type="ARBA" id="ARBA00007809"/>
    </source>
</evidence>
<reference evidence="15" key="2">
    <citation type="submission" date="2017-10" db="EMBL/GenBank/DDBJ databases">
        <title>Ladona fulva Genome sequencing and assembly.</title>
        <authorList>
            <person name="Murali S."/>
            <person name="Richards S."/>
            <person name="Bandaranaike D."/>
            <person name="Bellair M."/>
            <person name="Blankenburg K."/>
            <person name="Chao H."/>
            <person name="Dinh H."/>
            <person name="Doddapaneni H."/>
            <person name="Dugan-Rocha S."/>
            <person name="Elkadiri S."/>
            <person name="Gnanaolivu R."/>
            <person name="Hernandez B."/>
            <person name="Skinner E."/>
            <person name="Javaid M."/>
            <person name="Lee S."/>
            <person name="Li M."/>
            <person name="Ming W."/>
            <person name="Munidasa M."/>
            <person name="Muniz J."/>
            <person name="Nguyen L."/>
            <person name="Hughes D."/>
            <person name="Osuji N."/>
            <person name="Pu L.-L."/>
            <person name="Puazo M."/>
            <person name="Qu C."/>
            <person name="Quiroz J."/>
            <person name="Raj R."/>
            <person name="Weissenberger G."/>
            <person name="Xin Y."/>
            <person name="Zou X."/>
            <person name="Han Y."/>
            <person name="Worley K."/>
            <person name="Muzny D."/>
            <person name="Gibbs R."/>
        </authorList>
    </citation>
    <scope>NUCLEOTIDE SEQUENCE</scope>
    <source>
        <strain evidence="15">Sampled in the wild</strain>
    </source>
</reference>
<evidence type="ECO:0000313" key="16">
    <source>
        <dbReference type="Proteomes" id="UP000792457"/>
    </source>
</evidence>
<organism evidence="15 16">
    <name type="scientific">Ladona fulva</name>
    <name type="common">Scarce chaser dragonfly</name>
    <name type="synonym">Libellula fulva</name>
    <dbReference type="NCBI Taxonomy" id="123851"/>
    <lineage>
        <taxon>Eukaryota</taxon>
        <taxon>Metazoa</taxon>
        <taxon>Ecdysozoa</taxon>
        <taxon>Arthropoda</taxon>
        <taxon>Hexapoda</taxon>
        <taxon>Insecta</taxon>
        <taxon>Pterygota</taxon>
        <taxon>Palaeoptera</taxon>
        <taxon>Odonata</taxon>
        <taxon>Epiprocta</taxon>
        <taxon>Anisoptera</taxon>
        <taxon>Libelluloidea</taxon>
        <taxon>Libellulidae</taxon>
        <taxon>Ladona</taxon>
    </lineage>
</organism>
<dbReference type="AlphaFoldDB" id="A0A8K0JU25"/>
<feature type="transmembrane region" description="Helical" evidence="13">
    <location>
        <begin position="59"/>
        <end position="80"/>
    </location>
</feature>
<evidence type="ECO:0000256" key="14">
    <source>
        <dbReference type="SAM" id="SignalP"/>
    </source>
</evidence>
<keyword evidence="5" id="KW-0813">Transport</keyword>
<evidence type="ECO:0000256" key="10">
    <source>
        <dbReference type="ARBA" id="ARBA00022989"/>
    </source>
</evidence>
<comment type="subcellular location">
    <subcellularLocation>
        <location evidence="1">Cell membrane</location>
        <topology evidence="1">Multi-pass membrane protein</topology>
    </subcellularLocation>
    <subcellularLocation>
        <location evidence="2">Golgi apparatus membrane</location>
        <topology evidence="2">Multi-pass membrane protein</topology>
    </subcellularLocation>
</comment>
<evidence type="ECO:0000313" key="15">
    <source>
        <dbReference type="EMBL" id="KAG8222431.1"/>
    </source>
</evidence>
<dbReference type="Proteomes" id="UP000792457">
    <property type="component" value="Unassembled WGS sequence"/>
</dbReference>
<keyword evidence="12 13" id="KW-0472">Membrane</keyword>
<dbReference type="Gene3D" id="1.20.1280.290">
    <property type="match status" value="1"/>
</dbReference>
<keyword evidence="16" id="KW-1185">Reference proteome</keyword>
<feature type="transmembrane region" description="Helical" evidence="13">
    <location>
        <begin position="86"/>
        <end position="107"/>
    </location>
</feature>
<comment type="similarity">
    <text evidence="3">Belongs to the SWEET sugar transporter family.</text>
</comment>
<reference evidence="15" key="1">
    <citation type="submission" date="2013-04" db="EMBL/GenBank/DDBJ databases">
        <authorList>
            <person name="Qu J."/>
            <person name="Murali S.C."/>
            <person name="Bandaranaike D."/>
            <person name="Bellair M."/>
            <person name="Blankenburg K."/>
            <person name="Chao H."/>
            <person name="Dinh H."/>
            <person name="Doddapaneni H."/>
            <person name="Downs B."/>
            <person name="Dugan-Rocha S."/>
            <person name="Elkadiri S."/>
            <person name="Gnanaolivu R.D."/>
            <person name="Hernandez B."/>
            <person name="Javaid M."/>
            <person name="Jayaseelan J.C."/>
            <person name="Lee S."/>
            <person name="Li M."/>
            <person name="Ming W."/>
            <person name="Munidasa M."/>
            <person name="Muniz J."/>
            <person name="Nguyen L."/>
            <person name="Ongeri F."/>
            <person name="Osuji N."/>
            <person name="Pu L.-L."/>
            <person name="Puazo M."/>
            <person name="Qu C."/>
            <person name="Quiroz J."/>
            <person name="Raj R."/>
            <person name="Weissenberger G."/>
            <person name="Xin Y."/>
            <person name="Zou X."/>
            <person name="Han Y."/>
            <person name="Richards S."/>
            <person name="Worley K."/>
            <person name="Muzny D."/>
            <person name="Gibbs R."/>
        </authorList>
    </citation>
    <scope>NUCLEOTIDE SEQUENCE</scope>
    <source>
        <strain evidence="15">Sampled in the wild</strain>
    </source>
</reference>
<evidence type="ECO:0000256" key="9">
    <source>
        <dbReference type="ARBA" id="ARBA00022737"/>
    </source>
</evidence>
<dbReference type="InterPro" id="IPR004316">
    <property type="entry name" value="SWEET_rpt"/>
</dbReference>
<evidence type="ECO:0000256" key="13">
    <source>
        <dbReference type="SAM" id="Phobius"/>
    </source>
</evidence>
<evidence type="ECO:0000256" key="2">
    <source>
        <dbReference type="ARBA" id="ARBA00004653"/>
    </source>
</evidence>
<dbReference type="InterPro" id="IPR047664">
    <property type="entry name" value="SWEET"/>
</dbReference>
<evidence type="ECO:0000256" key="6">
    <source>
        <dbReference type="ARBA" id="ARBA00022475"/>
    </source>
</evidence>
<evidence type="ECO:0000256" key="11">
    <source>
        <dbReference type="ARBA" id="ARBA00023034"/>
    </source>
</evidence>
<dbReference type="FunFam" id="1.20.1280.290:FF:000004">
    <property type="entry name" value="Sugar transporter SWEET"/>
    <property type="match status" value="1"/>
</dbReference>
<proteinExistence type="inferred from homology"/>
<evidence type="ECO:0000256" key="5">
    <source>
        <dbReference type="ARBA" id="ARBA00022448"/>
    </source>
</evidence>
<sequence>MMVKCVGFVALLLSYAYSESPDKIEFRFGVIVTCLMMLLLASPLFSLGTVIKTKSTATLPFPLILSGTLVTFLWLLYGIIIENAFIMFQNVMGLSLLLVQLSLFAIYPRAPVAIKKE</sequence>
<dbReference type="OrthoDB" id="409725at2759"/>
<dbReference type="PANTHER" id="PTHR10791">
    <property type="entry name" value="RAG1-ACTIVATING PROTEIN 1"/>
    <property type="match status" value="1"/>
</dbReference>
<gene>
    <name evidence="15" type="ORF">J437_LFUL008429</name>
</gene>
<evidence type="ECO:0000256" key="4">
    <source>
        <dbReference type="ARBA" id="ARBA00021741"/>
    </source>
</evidence>
<keyword evidence="11" id="KW-0333">Golgi apparatus</keyword>
<dbReference type="Pfam" id="PF03083">
    <property type="entry name" value="MtN3_slv"/>
    <property type="match status" value="1"/>
</dbReference>